<dbReference type="PROSITE" id="PS50893">
    <property type="entry name" value="ABC_TRANSPORTER_2"/>
    <property type="match status" value="1"/>
</dbReference>
<dbReference type="RefSeq" id="WP_213430709.1">
    <property type="nucleotide sequence ID" value="NZ_AP031286.1"/>
</dbReference>
<dbReference type="SMART" id="SM00382">
    <property type="entry name" value="AAA"/>
    <property type="match status" value="1"/>
</dbReference>
<dbReference type="Proteomes" id="UP001154322">
    <property type="component" value="Unassembled WGS sequence"/>
</dbReference>
<gene>
    <name evidence="4" type="ORF">WJ0W_005337</name>
</gene>
<reference evidence="4" key="1">
    <citation type="submission" date="2022-06" db="EMBL/GenBank/DDBJ databases">
        <authorList>
            <person name="Dietemann V."/>
            <person name="Ory F."/>
            <person name="Dainat B."/>
            <person name="Oberhansli S."/>
        </authorList>
    </citation>
    <scope>NUCLEOTIDE SEQUENCE</scope>
    <source>
        <strain evidence="4">Ena-SAMPLE-TAB-26-04-2022-14:26:32:270-5432</strain>
    </source>
</reference>
<dbReference type="PROSITE" id="PS00211">
    <property type="entry name" value="ABC_TRANSPORTER_1"/>
    <property type="match status" value="1"/>
</dbReference>
<dbReference type="PANTHER" id="PTHR24221">
    <property type="entry name" value="ATP-BINDING CASSETTE SUB-FAMILY B"/>
    <property type="match status" value="1"/>
</dbReference>
<protein>
    <submittedName>
        <fullName evidence="4">ATP-binding cassette domain-containing protein</fullName>
    </submittedName>
</protein>
<evidence type="ECO:0000313" key="4">
    <source>
        <dbReference type="EMBL" id="CAH8248082.1"/>
    </source>
</evidence>
<dbReference type="PANTHER" id="PTHR24221:SF654">
    <property type="entry name" value="ATP-BINDING CASSETTE SUB-FAMILY B MEMBER 6"/>
    <property type="match status" value="1"/>
</dbReference>
<dbReference type="InterPro" id="IPR017871">
    <property type="entry name" value="ABC_transporter-like_CS"/>
</dbReference>
<evidence type="ECO:0000259" key="3">
    <source>
        <dbReference type="PROSITE" id="PS50893"/>
    </source>
</evidence>
<dbReference type="SUPFAM" id="SSF52540">
    <property type="entry name" value="P-loop containing nucleoside triphosphate hydrolases"/>
    <property type="match status" value="1"/>
</dbReference>
<evidence type="ECO:0000313" key="5">
    <source>
        <dbReference type="Proteomes" id="UP001154322"/>
    </source>
</evidence>
<keyword evidence="2 4" id="KW-0067">ATP-binding</keyword>
<dbReference type="GO" id="GO:0005524">
    <property type="term" value="F:ATP binding"/>
    <property type="evidence" value="ECO:0007669"/>
    <property type="project" value="UniProtKB-KW"/>
</dbReference>
<dbReference type="InterPro" id="IPR027417">
    <property type="entry name" value="P-loop_NTPase"/>
</dbReference>
<dbReference type="InterPro" id="IPR039421">
    <property type="entry name" value="Type_1_exporter"/>
</dbReference>
<keyword evidence="1" id="KW-0547">Nucleotide-binding</keyword>
<proteinExistence type="predicted"/>
<sequence>MITVTDLHKQFRRSAPKEGRFKALRTLLSRDYVVKEAVRGISFHIESGEFVSYIGPNGAGKSTTMKGIIKIDGMSINTWNKQELRKRIGAVLQESRLFNMTIMENIQMYHKNVAMDMIVYASKQAAIHDDIMRLPLGYQTMVSENGFNFSGGQRQRILLARALLHRPAILLLDEATSSLDLMSEQLICDSLRHISCSQIIIAHRLSTVRHADRIIVLDNGKITEMGSHQELMSLQGKYYDLYTSQDENHVFSPVS</sequence>
<evidence type="ECO:0000256" key="2">
    <source>
        <dbReference type="ARBA" id="ARBA00022840"/>
    </source>
</evidence>
<dbReference type="Gene3D" id="3.40.50.300">
    <property type="entry name" value="P-loop containing nucleotide triphosphate hydrolases"/>
    <property type="match status" value="1"/>
</dbReference>
<dbReference type="Pfam" id="PF00005">
    <property type="entry name" value="ABC_tran"/>
    <property type="match status" value="1"/>
</dbReference>
<feature type="domain" description="ABC transporter" evidence="3">
    <location>
        <begin position="2"/>
        <end position="244"/>
    </location>
</feature>
<accession>A0ABM9G8P1</accession>
<dbReference type="InterPro" id="IPR003439">
    <property type="entry name" value="ABC_transporter-like_ATP-bd"/>
</dbReference>
<organism evidence="4 5">
    <name type="scientific">Paenibacillus melissococcoides</name>
    <dbReference type="NCBI Taxonomy" id="2912268"/>
    <lineage>
        <taxon>Bacteria</taxon>
        <taxon>Bacillati</taxon>
        <taxon>Bacillota</taxon>
        <taxon>Bacilli</taxon>
        <taxon>Bacillales</taxon>
        <taxon>Paenibacillaceae</taxon>
        <taxon>Paenibacillus</taxon>
    </lineage>
</organism>
<comment type="caution">
    <text evidence="4">The sequence shown here is derived from an EMBL/GenBank/DDBJ whole genome shotgun (WGS) entry which is preliminary data.</text>
</comment>
<keyword evidence="5" id="KW-1185">Reference proteome</keyword>
<evidence type="ECO:0000256" key="1">
    <source>
        <dbReference type="ARBA" id="ARBA00022741"/>
    </source>
</evidence>
<name>A0ABM9G8P1_9BACL</name>
<dbReference type="EMBL" id="CALYLO010000009">
    <property type="protein sequence ID" value="CAH8248082.1"/>
    <property type="molecule type" value="Genomic_DNA"/>
</dbReference>
<dbReference type="InterPro" id="IPR003593">
    <property type="entry name" value="AAA+_ATPase"/>
</dbReference>